<feature type="region of interest" description="Disordered" evidence="1">
    <location>
        <begin position="1"/>
        <end position="104"/>
    </location>
</feature>
<evidence type="ECO:0000313" key="2">
    <source>
        <dbReference type="EMBL" id="KAK0746436.1"/>
    </source>
</evidence>
<dbReference type="Proteomes" id="UP001172155">
    <property type="component" value="Unassembled WGS sequence"/>
</dbReference>
<evidence type="ECO:0000313" key="3">
    <source>
        <dbReference type="Proteomes" id="UP001172155"/>
    </source>
</evidence>
<gene>
    <name evidence="2" type="ORF">B0T18DRAFT_152156</name>
</gene>
<evidence type="ECO:0000256" key="1">
    <source>
        <dbReference type="SAM" id="MobiDB-lite"/>
    </source>
</evidence>
<proteinExistence type="predicted"/>
<protein>
    <submittedName>
        <fullName evidence="2">Uncharacterized protein</fullName>
    </submittedName>
</protein>
<dbReference type="EMBL" id="JAUKUD010000004">
    <property type="protein sequence ID" value="KAK0746436.1"/>
    <property type="molecule type" value="Genomic_DNA"/>
</dbReference>
<accession>A0AA40EW10</accession>
<sequence length="104" mass="11099">MSAPRGPHMKTLSKTPVPIARHPGEVPPQLSSASPKTLASSRPTQESRSARKHRPAGAKPISPAPGGRRKQALRTQNLKKGGGEWTMGTATSLLSPFQEANMRL</sequence>
<keyword evidence="3" id="KW-1185">Reference proteome</keyword>
<dbReference type="AlphaFoldDB" id="A0AA40EW10"/>
<organism evidence="2 3">
    <name type="scientific">Schizothecium vesticola</name>
    <dbReference type="NCBI Taxonomy" id="314040"/>
    <lineage>
        <taxon>Eukaryota</taxon>
        <taxon>Fungi</taxon>
        <taxon>Dikarya</taxon>
        <taxon>Ascomycota</taxon>
        <taxon>Pezizomycotina</taxon>
        <taxon>Sordariomycetes</taxon>
        <taxon>Sordariomycetidae</taxon>
        <taxon>Sordariales</taxon>
        <taxon>Schizotheciaceae</taxon>
        <taxon>Schizothecium</taxon>
    </lineage>
</organism>
<feature type="compositionally biased region" description="Polar residues" evidence="1">
    <location>
        <begin position="29"/>
        <end position="47"/>
    </location>
</feature>
<reference evidence="2" key="1">
    <citation type="submission" date="2023-06" db="EMBL/GenBank/DDBJ databases">
        <title>Genome-scale phylogeny and comparative genomics of the fungal order Sordariales.</title>
        <authorList>
            <consortium name="Lawrence Berkeley National Laboratory"/>
            <person name="Hensen N."/>
            <person name="Bonometti L."/>
            <person name="Westerberg I."/>
            <person name="Brannstrom I.O."/>
            <person name="Guillou S."/>
            <person name="Cros-Aarteil S."/>
            <person name="Calhoun S."/>
            <person name="Haridas S."/>
            <person name="Kuo A."/>
            <person name="Mondo S."/>
            <person name="Pangilinan J."/>
            <person name="Riley R."/>
            <person name="LaButti K."/>
            <person name="Andreopoulos B."/>
            <person name="Lipzen A."/>
            <person name="Chen C."/>
            <person name="Yanf M."/>
            <person name="Daum C."/>
            <person name="Ng V."/>
            <person name="Clum A."/>
            <person name="Steindorff A."/>
            <person name="Ohm R."/>
            <person name="Martin F."/>
            <person name="Silar P."/>
            <person name="Natvig D."/>
            <person name="Lalanne C."/>
            <person name="Gautier V."/>
            <person name="Ament-velasquez S.L."/>
            <person name="Kruys A."/>
            <person name="Hutchinson M.I."/>
            <person name="Powell A.J."/>
            <person name="Barry K."/>
            <person name="Miller A.N."/>
            <person name="Grigoriev I.V."/>
            <person name="Debuchy R."/>
            <person name="Gladieux P."/>
            <person name="Thoren M.H."/>
            <person name="Johannesson H."/>
        </authorList>
    </citation>
    <scope>NUCLEOTIDE SEQUENCE</scope>
    <source>
        <strain evidence="2">SMH3187-1</strain>
    </source>
</reference>
<comment type="caution">
    <text evidence="2">The sequence shown here is derived from an EMBL/GenBank/DDBJ whole genome shotgun (WGS) entry which is preliminary data.</text>
</comment>
<name>A0AA40EW10_9PEZI</name>